<accession>T1H9T4</accession>
<dbReference type="EnsemblMetazoa" id="RPRC000788-RA">
    <property type="protein sequence ID" value="RPRC000788-PA"/>
    <property type="gene ID" value="RPRC000788"/>
</dbReference>
<sequence>MAGRCRHPTSEGIYEGVKPVLFVLDPELIKLVLVKHFDHFTDRPIFKFGREAFLHKTLIALQGSEWKKTRDACTPAFSSGRLKAMVPLFIACAQNMVQYLKNITKEKGETEYEIKRLLINYTLDAIASTSFGVNLDSFSNPNSEFAKKGLKFQDIGIFRRALVILCIMFEMPGWITSRLPLSLFNRESLIFFAENLKTTRNFRTKNNIRRNDLLQLLLDAQAAPVEIIGENDEDIFHEKRELLDEETALAQSVFFFLAGFETSSTQLSMACYELAKNKDIQDKVRQDIQKHWNEGELTYEAINSMTYLDMVMAETLRMYPPVARVERVVTKPLTLNGLKLDVDTKIAVPVYGLHQDSNYYPEPMQFKPERFTQEEKAKRSPYVYLPFGAGPRNCIGLRFAAISSKICTAYLLKYFEIDVCEKTPIPFEFDRQAVFLKPKDDLYLKMTRI</sequence>
<keyword evidence="7" id="KW-0256">Endoplasmic reticulum</keyword>
<dbReference type="GO" id="GO:0020037">
    <property type="term" value="F:heme binding"/>
    <property type="evidence" value="ECO:0007669"/>
    <property type="project" value="InterPro"/>
</dbReference>
<evidence type="ECO:0000256" key="6">
    <source>
        <dbReference type="ARBA" id="ARBA00022723"/>
    </source>
</evidence>
<evidence type="ECO:0000256" key="14">
    <source>
        <dbReference type="RuleBase" id="RU000461"/>
    </source>
</evidence>
<comment type="cofactor">
    <cofactor evidence="1 13">
        <name>heme</name>
        <dbReference type="ChEBI" id="CHEBI:30413"/>
    </cofactor>
</comment>
<evidence type="ECO:0000256" key="4">
    <source>
        <dbReference type="ARBA" id="ARBA00010617"/>
    </source>
</evidence>
<evidence type="ECO:0000256" key="12">
    <source>
        <dbReference type="ARBA" id="ARBA00023136"/>
    </source>
</evidence>
<evidence type="ECO:0000256" key="8">
    <source>
        <dbReference type="ARBA" id="ARBA00022848"/>
    </source>
</evidence>
<dbReference type="EMBL" id="ACPB03022493">
    <property type="status" value="NOT_ANNOTATED_CDS"/>
    <property type="molecule type" value="Genomic_DNA"/>
</dbReference>
<keyword evidence="12" id="KW-0472">Membrane</keyword>
<comment type="subcellular location">
    <subcellularLocation>
        <location evidence="3">Endoplasmic reticulum membrane</location>
        <topology evidence="3">Peripheral membrane protein</topology>
    </subcellularLocation>
    <subcellularLocation>
        <location evidence="2">Microsome membrane</location>
        <topology evidence="2">Peripheral membrane protein</topology>
    </subcellularLocation>
</comment>
<dbReference type="Proteomes" id="UP000015103">
    <property type="component" value="Unassembled WGS sequence"/>
</dbReference>
<keyword evidence="8" id="KW-0492">Microsome</keyword>
<dbReference type="AlphaFoldDB" id="T1H9T4"/>
<evidence type="ECO:0000256" key="7">
    <source>
        <dbReference type="ARBA" id="ARBA00022824"/>
    </source>
</evidence>
<dbReference type="STRING" id="13249.T1H9T4"/>
<feature type="binding site" description="axial binding residue" evidence="13">
    <location>
        <position position="394"/>
    </location>
    <ligand>
        <name>heme</name>
        <dbReference type="ChEBI" id="CHEBI:30413"/>
    </ligand>
    <ligandPart>
        <name>Fe</name>
        <dbReference type="ChEBI" id="CHEBI:18248"/>
    </ligandPart>
</feature>
<dbReference type="GO" id="GO:0005506">
    <property type="term" value="F:iron ion binding"/>
    <property type="evidence" value="ECO:0007669"/>
    <property type="project" value="InterPro"/>
</dbReference>
<dbReference type="InParanoid" id="T1H9T4"/>
<dbReference type="GO" id="GO:0005789">
    <property type="term" value="C:endoplasmic reticulum membrane"/>
    <property type="evidence" value="ECO:0007669"/>
    <property type="project" value="UniProtKB-SubCell"/>
</dbReference>
<evidence type="ECO:0000256" key="2">
    <source>
        <dbReference type="ARBA" id="ARBA00004174"/>
    </source>
</evidence>
<evidence type="ECO:0000256" key="1">
    <source>
        <dbReference type="ARBA" id="ARBA00001971"/>
    </source>
</evidence>
<dbReference type="SUPFAM" id="SSF48264">
    <property type="entry name" value="Cytochrome P450"/>
    <property type="match status" value="1"/>
</dbReference>
<evidence type="ECO:0000313" key="16">
    <source>
        <dbReference type="Proteomes" id="UP000015103"/>
    </source>
</evidence>
<keyword evidence="11 14" id="KW-0503">Monooxygenase</keyword>
<evidence type="ECO:0000256" key="5">
    <source>
        <dbReference type="ARBA" id="ARBA00022617"/>
    </source>
</evidence>
<dbReference type="PANTHER" id="PTHR24292">
    <property type="entry name" value="CYTOCHROME P450"/>
    <property type="match status" value="1"/>
</dbReference>
<dbReference type="PROSITE" id="PS00086">
    <property type="entry name" value="CYTOCHROME_P450"/>
    <property type="match status" value="1"/>
</dbReference>
<name>T1H9T4_RHOPR</name>
<keyword evidence="9 14" id="KW-0560">Oxidoreductase</keyword>
<dbReference type="InterPro" id="IPR001128">
    <property type="entry name" value="Cyt_P450"/>
</dbReference>
<dbReference type="eggNOG" id="KOG0158">
    <property type="taxonomic scope" value="Eukaryota"/>
</dbReference>
<organism evidence="15 16">
    <name type="scientific">Rhodnius prolixus</name>
    <name type="common">Triatomid bug</name>
    <dbReference type="NCBI Taxonomy" id="13249"/>
    <lineage>
        <taxon>Eukaryota</taxon>
        <taxon>Metazoa</taxon>
        <taxon>Ecdysozoa</taxon>
        <taxon>Arthropoda</taxon>
        <taxon>Hexapoda</taxon>
        <taxon>Insecta</taxon>
        <taxon>Pterygota</taxon>
        <taxon>Neoptera</taxon>
        <taxon>Paraneoptera</taxon>
        <taxon>Hemiptera</taxon>
        <taxon>Heteroptera</taxon>
        <taxon>Panheteroptera</taxon>
        <taxon>Cimicomorpha</taxon>
        <taxon>Reduviidae</taxon>
        <taxon>Triatominae</taxon>
        <taxon>Rhodnius</taxon>
    </lineage>
</organism>
<dbReference type="GO" id="GO:0016705">
    <property type="term" value="F:oxidoreductase activity, acting on paired donors, with incorporation or reduction of molecular oxygen"/>
    <property type="evidence" value="ECO:0007669"/>
    <property type="project" value="InterPro"/>
</dbReference>
<evidence type="ECO:0000313" key="15">
    <source>
        <dbReference type="EnsemblMetazoa" id="RPRC000788-PA"/>
    </source>
</evidence>
<comment type="similarity">
    <text evidence="4 14">Belongs to the cytochrome P450 family.</text>
</comment>
<dbReference type="OMA" id="SILMQHN"/>
<dbReference type="PRINTS" id="PR00463">
    <property type="entry name" value="EP450I"/>
</dbReference>
<evidence type="ECO:0000256" key="3">
    <source>
        <dbReference type="ARBA" id="ARBA00004406"/>
    </source>
</evidence>
<evidence type="ECO:0000256" key="9">
    <source>
        <dbReference type="ARBA" id="ARBA00023002"/>
    </source>
</evidence>
<evidence type="ECO:0000256" key="10">
    <source>
        <dbReference type="ARBA" id="ARBA00023004"/>
    </source>
</evidence>
<dbReference type="Gene3D" id="1.10.630.10">
    <property type="entry name" value="Cytochrome P450"/>
    <property type="match status" value="1"/>
</dbReference>
<evidence type="ECO:0000256" key="13">
    <source>
        <dbReference type="PIRSR" id="PIRSR602401-1"/>
    </source>
</evidence>
<keyword evidence="6 13" id="KW-0479">Metal-binding</keyword>
<dbReference type="Pfam" id="PF00067">
    <property type="entry name" value="p450"/>
    <property type="match status" value="1"/>
</dbReference>
<dbReference type="InterPro" id="IPR002401">
    <property type="entry name" value="Cyt_P450_E_grp-I"/>
</dbReference>
<dbReference type="InterPro" id="IPR036396">
    <property type="entry name" value="Cyt_P450_sf"/>
</dbReference>
<dbReference type="CDD" id="cd11056">
    <property type="entry name" value="CYP6-like"/>
    <property type="match status" value="1"/>
</dbReference>
<reference evidence="15" key="1">
    <citation type="submission" date="2015-05" db="UniProtKB">
        <authorList>
            <consortium name="EnsemblMetazoa"/>
        </authorList>
    </citation>
    <scope>IDENTIFICATION</scope>
</reference>
<dbReference type="VEuPathDB" id="VectorBase:RPRC000788"/>
<proteinExistence type="inferred from homology"/>
<keyword evidence="16" id="KW-1185">Reference proteome</keyword>
<dbReference type="PRINTS" id="PR00385">
    <property type="entry name" value="P450"/>
</dbReference>
<protein>
    <submittedName>
        <fullName evidence="15">Uncharacterized protein</fullName>
    </submittedName>
</protein>
<dbReference type="FunFam" id="1.10.630.10:FF:000042">
    <property type="entry name" value="Cytochrome P450"/>
    <property type="match status" value="1"/>
</dbReference>
<dbReference type="GO" id="GO:0004497">
    <property type="term" value="F:monooxygenase activity"/>
    <property type="evidence" value="ECO:0007669"/>
    <property type="project" value="UniProtKB-KW"/>
</dbReference>
<dbReference type="InterPro" id="IPR050476">
    <property type="entry name" value="Insect_CytP450_Detox"/>
</dbReference>
<keyword evidence="10 13" id="KW-0408">Iron</keyword>
<evidence type="ECO:0000256" key="11">
    <source>
        <dbReference type="ARBA" id="ARBA00023033"/>
    </source>
</evidence>
<dbReference type="HOGENOM" id="CLU_001570_5_2_1"/>
<keyword evidence="5 13" id="KW-0349">Heme</keyword>
<dbReference type="InterPro" id="IPR017972">
    <property type="entry name" value="Cyt_P450_CS"/>
</dbReference>
<dbReference type="PANTHER" id="PTHR24292:SF54">
    <property type="entry name" value="CYP9F3-RELATED"/>
    <property type="match status" value="1"/>
</dbReference>